<keyword evidence="3" id="KW-1185">Reference proteome</keyword>
<feature type="compositionally biased region" description="Acidic residues" evidence="1">
    <location>
        <begin position="163"/>
        <end position="175"/>
    </location>
</feature>
<reference evidence="2 3" key="1">
    <citation type="journal article" date="2016" name="Mol. Biol. Evol.">
        <title>Comparative Genomics of Early-Diverging Mushroom-Forming Fungi Provides Insights into the Origins of Lignocellulose Decay Capabilities.</title>
        <authorList>
            <person name="Nagy L.G."/>
            <person name="Riley R."/>
            <person name="Tritt A."/>
            <person name="Adam C."/>
            <person name="Daum C."/>
            <person name="Floudas D."/>
            <person name="Sun H."/>
            <person name="Yadav J.S."/>
            <person name="Pangilinan J."/>
            <person name="Larsson K.H."/>
            <person name="Matsuura K."/>
            <person name="Barry K."/>
            <person name="Labutti K."/>
            <person name="Kuo R."/>
            <person name="Ohm R.A."/>
            <person name="Bhattacharya S.S."/>
            <person name="Shirouzu T."/>
            <person name="Yoshinaga Y."/>
            <person name="Martin F.M."/>
            <person name="Grigoriev I.V."/>
            <person name="Hibbett D.S."/>
        </authorList>
    </citation>
    <scope>NUCLEOTIDE SEQUENCE [LARGE SCALE GENOMIC DNA]</scope>
    <source>
        <strain evidence="2 3">HHB12029</strain>
    </source>
</reference>
<accession>A0A165DIL9</accession>
<dbReference type="Proteomes" id="UP000077266">
    <property type="component" value="Unassembled WGS sequence"/>
</dbReference>
<proteinExistence type="predicted"/>
<evidence type="ECO:0000313" key="3">
    <source>
        <dbReference type="Proteomes" id="UP000077266"/>
    </source>
</evidence>
<gene>
    <name evidence="2" type="ORF">EXIGLDRAFT_726986</name>
</gene>
<dbReference type="AlphaFoldDB" id="A0A165DIL9"/>
<protein>
    <submittedName>
        <fullName evidence="2">Uncharacterized protein</fullName>
    </submittedName>
</protein>
<dbReference type="InParanoid" id="A0A165DIL9"/>
<evidence type="ECO:0000313" key="2">
    <source>
        <dbReference type="EMBL" id="KZV84627.1"/>
    </source>
</evidence>
<evidence type="ECO:0000256" key="1">
    <source>
        <dbReference type="SAM" id="MobiDB-lite"/>
    </source>
</evidence>
<organism evidence="2 3">
    <name type="scientific">Exidia glandulosa HHB12029</name>
    <dbReference type="NCBI Taxonomy" id="1314781"/>
    <lineage>
        <taxon>Eukaryota</taxon>
        <taxon>Fungi</taxon>
        <taxon>Dikarya</taxon>
        <taxon>Basidiomycota</taxon>
        <taxon>Agaricomycotina</taxon>
        <taxon>Agaricomycetes</taxon>
        <taxon>Auriculariales</taxon>
        <taxon>Exidiaceae</taxon>
        <taxon>Exidia</taxon>
    </lineage>
</organism>
<dbReference type="EMBL" id="KV426217">
    <property type="protein sequence ID" value="KZV84627.1"/>
    <property type="molecule type" value="Genomic_DNA"/>
</dbReference>
<feature type="region of interest" description="Disordered" evidence="1">
    <location>
        <begin position="55"/>
        <end position="74"/>
    </location>
</feature>
<feature type="compositionally biased region" description="Basic and acidic residues" evidence="1">
    <location>
        <begin position="91"/>
        <end position="101"/>
    </location>
</feature>
<feature type="region of interest" description="Disordered" evidence="1">
    <location>
        <begin position="91"/>
        <end position="196"/>
    </location>
</feature>
<feature type="compositionally biased region" description="Basic residues" evidence="1">
    <location>
        <begin position="55"/>
        <end position="71"/>
    </location>
</feature>
<sequence length="196" mass="22097">MSALIARRVPLFPAPHAPVNRRRIKRPRQLLALALLPPRPILCTMPKHRYSNYYAHPKKAGAPRKPRAPPKKKLDYEDDAEIIGVLPDDARLDLPTRDCGRKPRAQPKKLDDAEIIGTLPDDAPTRSNPMKGTNVFKFDFKSEAPAAGNRNTTTTTRKRQRDAEEDTDGHDGDDEKESRVTVAREVAGTKRRKLRV</sequence>
<name>A0A165DIL9_EXIGL</name>